<keyword evidence="7" id="KW-0479">Metal-binding</keyword>
<evidence type="ECO:0000256" key="10">
    <source>
        <dbReference type="ARBA" id="ARBA00022801"/>
    </source>
</evidence>
<keyword evidence="14" id="KW-0238">DNA-binding</keyword>
<evidence type="ECO:0000313" key="25">
    <source>
        <dbReference type="Proteomes" id="UP001500740"/>
    </source>
</evidence>
<evidence type="ECO:0000256" key="8">
    <source>
        <dbReference type="ARBA" id="ARBA00022741"/>
    </source>
</evidence>
<keyword evidence="3 24" id="KW-0436">Ligase</keyword>
<accession>A0ABN1AA69</accession>
<dbReference type="PANTHER" id="PTHR42705:SF2">
    <property type="entry name" value="BIFUNCTIONAL NON-HOMOLOGOUS END JOINING PROTEIN LIGD"/>
    <property type="match status" value="1"/>
</dbReference>
<protein>
    <recommendedName>
        <fullName evidence="2">DNA ligase (ATP)</fullName>
        <ecNumber evidence="2">6.5.1.1</ecNumber>
    </recommendedName>
    <alternativeName>
        <fullName evidence="19">NHEJ DNA polymerase</fullName>
    </alternativeName>
</protein>
<keyword evidence="4" id="KW-0808">Transferase</keyword>
<dbReference type="NCBIfam" id="TIGR02778">
    <property type="entry name" value="ligD_pol"/>
    <property type="match status" value="1"/>
</dbReference>
<proteinExistence type="inferred from homology"/>
<comment type="similarity">
    <text evidence="21">In the C-terminal section; belongs to the ATP-dependent DNA ligase family.</text>
</comment>
<gene>
    <name evidence="24" type="ORF">GCM10008935_29230</name>
</gene>
<dbReference type="InterPro" id="IPR014143">
    <property type="entry name" value="NHEJ_ligase_prk"/>
</dbReference>
<dbReference type="CDD" id="cd07906">
    <property type="entry name" value="Adenylation_DNA_ligase_LigD_LigC"/>
    <property type="match status" value="1"/>
</dbReference>
<evidence type="ECO:0000256" key="19">
    <source>
        <dbReference type="ARBA" id="ARBA00029943"/>
    </source>
</evidence>
<keyword evidence="17" id="KW-0464">Manganese</keyword>
<dbReference type="EC" id="6.5.1.1" evidence="2"/>
<keyword evidence="15" id="KW-0233">DNA recombination</keyword>
<evidence type="ECO:0000256" key="21">
    <source>
        <dbReference type="ARBA" id="ARBA00049981"/>
    </source>
</evidence>
<sequence>MWKPMLLTLVDEMPLGNNWVYEVKYDGFRCGLEWAEEGVKLWSRNGNDFTAQFPEITAWCEEHAKSIKSYLPLFLDGELVVLDSELKGNFSLIQTRGRMSSKDRIRSVSQKRPATFMAFDLLQFKGKSLENQLLHKRRSQLEELFNELDLGSFSYNERLNVVKQYGYPQKIWQDVQLHQGEGVVAKNERSKVTSGERSEQWQKVKNWRTVTGFLTKWNMENDYFDVSVYRISELILLGKLKHGFSDEQKETLKAFIYENGEKINTKTWEIPPSVCIELHCLEAKDHELREPVFHQFRFDLEPGDCTWERVREGLGQLPESVEISKPNKLLFKQFNKRDFVLYLREVAPLLLPRLQNKRLTMIRFPDGVEDHSFYQKHLPDYAPDFIQTVPGDEEDEDIICQDLQTLLWFGNHAAIEYHVPFNTIDSELPDEMVFDLDPPTLKQFPLAVFAAQLIKEMCEHQGYDVYVKTSGKTGLQLHIPLDEELTYDDTREFMEAVAKVLVEKYPDQFTIERLKKNRGNRLYIDYIQHAPGKTIIAPYSPRATKEGTVATPLFWDEVNDSLDPRDYTMDVISKRLNERGCPFWR</sequence>
<dbReference type="PROSITE" id="PS50160">
    <property type="entry name" value="DNA_LIGASE_A3"/>
    <property type="match status" value="1"/>
</dbReference>
<comment type="catalytic activity">
    <reaction evidence="20">
        <text>ATP + (deoxyribonucleotide)n-3'-hydroxyl + 5'-phospho-(deoxyribonucleotide)m = (deoxyribonucleotide)n+m + AMP + diphosphate.</text>
        <dbReference type="EC" id="6.5.1.1"/>
    </reaction>
</comment>
<dbReference type="PANTHER" id="PTHR42705">
    <property type="entry name" value="BIFUNCTIONAL NON-HOMOLOGOUS END JOINING PROTEIN LIGD"/>
    <property type="match status" value="1"/>
</dbReference>
<dbReference type="Pfam" id="PF01068">
    <property type="entry name" value="DNA_ligase_A_M"/>
    <property type="match status" value="1"/>
</dbReference>
<dbReference type="InterPro" id="IPR012340">
    <property type="entry name" value="NA-bd_OB-fold"/>
</dbReference>
<keyword evidence="10" id="KW-0378">Hydrolase</keyword>
<evidence type="ECO:0000313" key="24">
    <source>
        <dbReference type="EMBL" id="GAA0471422.1"/>
    </source>
</evidence>
<dbReference type="InterPro" id="IPR012310">
    <property type="entry name" value="DNA_ligase_ATP-dep_cent"/>
</dbReference>
<keyword evidence="6" id="KW-0540">Nuclease</keyword>
<evidence type="ECO:0000259" key="23">
    <source>
        <dbReference type="PROSITE" id="PS50160"/>
    </source>
</evidence>
<dbReference type="PROSITE" id="PS00697">
    <property type="entry name" value="DNA_LIGASE_A1"/>
    <property type="match status" value="1"/>
</dbReference>
<dbReference type="Proteomes" id="UP001500740">
    <property type="component" value="Unassembled WGS sequence"/>
</dbReference>
<dbReference type="Gene3D" id="3.30.470.30">
    <property type="entry name" value="DNA ligase/mRNA capping enzyme"/>
    <property type="match status" value="1"/>
</dbReference>
<dbReference type="Gene3D" id="2.40.50.140">
    <property type="entry name" value="Nucleic acid-binding proteins"/>
    <property type="match status" value="1"/>
</dbReference>
<organism evidence="24 25">
    <name type="scientific">Alkalibacillus silvisoli</name>
    <dbReference type="NCBI Taxonomy" id="392823"/>
    <lineage>
        <taxon>Bacteria</taxon>
        <taxon>Bacillati</taxon>
        <taxon>Bacillota</taxon>
        <taxon>Bacilli</taxon>
        <taxon>Bacillales</taxon>
        <taxon>Bacillaceae</taxon>
        <taxon>Alkalibacillus</taxon>
    </lineage>
</organism>
<evidence type="ECO:0000256" key="1">
    <source>
        <dbReference type="ARBA" id="ARBA00001936"/>
    </source>
</evidence>
<keyword evidence="18" id="KW-0511">Multifunctional enzyme</keyword>
<evidence type="ECO:0000256" key="17">
    <source>
        <dbReference type="ARBA" id="ARBA00023211"/>
    </source>
</evidence>
<feature type="domain" description="ATP-dependent DNA ligase family profile" evidence="23">
    <location>
        <begin position="107"/>
        <end position="205"/>
    </location>
</feature>
<comment type="caution">
    <text evidence="24">The sequence shown here is derived from an EMBL/GenBank/DDBJ whole genome shotgun (WGS) entry which is preliminary data.</text>
</comment>
<dbReference type="Gene3D" id="3.90.920.10">
    <property type="entry name" value="DNA primase, PRIM domain"/>
    <property type="match status" value="1"/>
</dbReference>
<dbReference type="Pfam" id="PF21686">
    <property type="entry name" value="LigD_Prim-Pol"/>
    <property type="match status" value="1"/>
</dbReference>
<evidence type="ECO:0000256" key="18">
    <source>
        <dbReference type="ARBA" id="ARBA00023268"/>
    </source>
</evidence>
<dbReference type="RefSeq" id="WP_343784855.1">
    <property type="nucleotide sequence ID" value="NZ_BAAACZ010000029.1"/>
</dbReference>
<evidence type="ECO:0000256" key="7">
    <source>
        <dbReference type="ARBA" id="ARBA00022723"/>
    </source>
</evidence>
<dbReference type="InterPro" id="IPR052171">
    <property type="entry name" value="NHEJ_LigD"/>
</dbReference>
<keyword evidence="13" id="KW-0239">DNA-directed DNA polymerase</keyword>
<keyword evidence="16" id="KW-0234">DNA repair</keyword>
<dbReference type="GO" id="GO:0016874">
    <property type="term" value="F:ligase activity"/>
    <property type="evidence" value="ECO:0007669"/>
    <property type="project" value="UniProtKB-KW"/>
</dbReference>
<evidence type="ECO:0000256" key="13">
    <source>
        <dbReference type="ARBA" id="ARBA00022932"/>
    </source>
</evidence>
<keyword evidence="25" id="KW-1185">Reference proteome</keyword>
<evidence type="ECO:0000256" key="20">
    <source>
        <dbReference type="ARBA" id="ARBA00034003"/>
    </source>
</evidence>
<dbReference type="SUPFAM" id="SSF56091">
    <property type="entry name" value="DNA ligase/mRNA capping enzyme, catalytic domain"/>
    <property type="match status" value="1"/>
</dbReference>
<comment type="similarity">
    <text evidence="22">In the N-terminal section; belongs to the LigD polymerase family.</text>
</comment>
<evidence type="ECO:0000256" key="15">
    <source>
        <dbReference type="ARBA" id="ARBA00023172"/>
    </source>
</evidence>
<evidence type="ECO:0000256" key="16">
    <source>
        <dbReference type="ARBA" id="ARBA00023204"/>
    </source>
</evidence>
<keyword evidence="11" id="KW-0269">Exonuclease</keyword>
<dbReference type="EMBL" id="BAAACZ010000029">
    <property type="protein sequence ID" value="GAA0471422.1"/>
    <property type="molecule type" value="Genomic_DNA"/>
</dbReference>
<name>A0ABN1AA69_9BACI</name>
<evidence type="ECO:0000256" key="5">
    <source>
        <dbReference type="ARBA" id="ARBA00022695"/>
    </source>
</evidence>
<reference evidence="24 25" key="1">
    <citation type="journal article" date="2019" name="Int. J. Syst. Evol. Microbiol.">
        <title>The Global Catalogue of Microorganisms (GCM) 10K type strain sequencing project: providing services to taxonomists for standard genome sequencing and annotation.</title>
        <authorList>
            <consortium name="The Broad Institute Genomics Platform"/>
            <consortium name="The Broad Institute Genome Sequencing Center for Infectious Disease"/>
            <person name="Wu L."/>
            <person name="Ma J."/>
        </authorList>
    </citation>
    <scope>NUCLEOTIDE SEQUENCE [LARGE SCALE GENOMIC DNA]</scope>
    <source>
        <strain evidence="24 25">JCM 14193</strain>
    </source>
</reference>
<evidence type="ECO:0000256" key="22">
    <source>
        <dbReference type="ARBA" id="ARBA00049990"/>
    </source>
</evidence>
<keyword evidence="12" id="KW-0067">ATP-binding</keyword>
<evidence type="ECO:0000256" key="12">
    <source>
        <dbReference type="ARBA" id="ARBA00022840"/>
    </source>
</evidence>
<dbReference type="InterPro" id="IPR016059">
    <property type="entry name" value="DNA_ligase_ATP-dep_CS"/>
</dbReference>
<evidence type="ECO:0000256" key="4">
    <source>
        <dbReference type="ARBA" id="ARBA00022679"/>
    </source>
</evidence>
<evidence type="ECO:0000256" key="3">
    <source>
        <dbReference type="ARBA" id="ARBA00022598"/>
    </source>
</evidence>
<evidence type="ECO:0000256" key="2">
    <source>
        <dbReference type="ARBA" id="ARBA00012727"/>
    </source>
</evidence>
<dbReference type="NCBIfam" id="TIGR02779">
    <property type="entry name" value="NHEJ_ligase_lig"/>
    <property type="match status" value="1"/>
</dbReference>
<comment type="cofactor">
    <cofactor evidence="1">
        <name>Mn(2+)</name>
        <dbReference type="ChEBI" id="CHEBI:29035"/>
    </cofactor>
</comment>
<evidence type="ECO:0000256" key="14">
    <source>
        <dbReference type="ARBA" id="ARBA00023125"/>
    </source>
</evidence>
<evidence type="ECO:0000256" key="9">
    <source>
        <dbReference type="ARBA" id="ARBA00022763"/>
    </source>
</evidence>
<dbReference type="InterPro" id="IPR014146">
    <property type="entry name" value="LigD_ligase_dom"/>
</dbReference>
<evidence type="ECO:0000256" key="11">
    <source>
        <dbReference type="ARBA" id="ARBA00022839"/>
    </source>
</evidence>
<keyword evidence="9" id="KW-0227">DNA damage</keyword>
<keyword evidence="8" id="KW-0547">Nucleotide-binding</keyword>
<dbReference type="NCBIfam" id="TIGR02776">
    <property type="entry name" value="NHEJ_ligase_prk"/>
    <property type="match status" value="1"/>
</dbReference>
<dbReference type="InterPro" id="IPR014145">
    <property type="entry name" value="LigD_pol_dom"/>
</dbReference>
<keyword evidence="5" id="KW-0548">Nucleotidyltransferase</keyword>
<evidence type="ECO:0000256" key="6">
    <source>
        <dbReference type="ARBA" id="ARBA00022722"/>
    </source>
</evidence>